<dbReference type="InterPro" id="IPR006626">
    <property type="entry name" value="PbH1"/>
</dbReference>
<dbReference type="SUPFAM" id="SSF51126">
    <property type="entry name" value="Pectin lyase-like"/>
    <property type="match status" value="1"/>
</dbReference>
<gene>
    <name evidence="2" type="ORF">DFQ45_1123</name>
</gene>
<dbReference type="Pfam" id="PF05048">
    <property type="entry name" value="NosD"/>
    <property type="match status" value="1"/>
</dbReference>
<feature type="domain" description="Carbohydrate-binding/sugar hydrolysis" evidence="1">
    <location>
        <begin position="73"/>
        <end position="213"/>
    </location>
</feature>
<protein>
    <submittedName>
        <fullName evidence="2">Nitrous oxidase accessory protein</fullName>
    </submittedName>
</protein>
<evidence type="ECO:0000313" key="3">
    <source>
        <dbReference type="Proteomes" id="UP000294575"/>
    </source>
</evidence>
<dbReference type="Proteomes" id="UP000294575">
    <property type="component" value="Unassembled WGS sequence"/>
</dbReference>
<dbReference type="PROSITE" id="PS51257">
    <property type="entry name" value="PROKAR_LIPOPROTEIN"/>
    <property type="match status" value="1"/>
</dbReference>
<dbReference type="SMART" id="SM00710">
    <property type="entry name" value="PbH1"/>
    <property type="match status" value="10"/>
</dbReference>
<dbReference type="AlphaFoldDB" id="A0A4V3D4J4"/>
<dbReference type="InterPro" id="IPR012334">
    <property type="entry name" value="Pectin_lyas_fold"/>
</dbReference>
<dbReference type="NCBIfam" id="TIGR03804">
    <property type="entry name" value="para_beta_helix"/>
    <property type="match status" value="1"/>
</dbReference>
<accession>A0A4V3D4J4</accession>
<sequence>MRSVNTWLACVAVACFAQGSWADKLQNKAGFDVPEVMRGIELFPIQAPPGADQSLISVTTLPLQRISDTHWKLPKGEYKGNHVVDVPIHLECEEGAVFDAQGQKNAINIRAPGVIFDGCRMINWGTNLTEMDSGIFIERTAKDSQIINNRLHGPGFGIWMDAVRNVRVEHNHVQGYEQLRSADRGNGIHVFATKNCLINANKVWHVRDGIYIEAADDNDLTNNDLHDLRYGIHYMFSHRSTVTGNRTTRTRTGYALMQSRQLMVEGNYSDHDDNYGILLNYLTYSTVRNNHVTAVQSGVGDADGHISGAEGKGLFIFNSLFNVITDNTFGNSAMGVHLTAGSEDNHIYHNAFYNNEQQVKYVALRNQEWSHEGQGNFWSDYLGWDRNADGIGDVPYEPNDNVDRLLWTYPQVRLLMHSPGIELLRWVQRAFPVVKYPGVQDSHPLMRPTQMPPKQGIDS</sequence>
<evidence type="ECO:0000259" key="1">
    <source>
        <dbReference type="SMART" id="SM00722"/>
    </source>
</evidence>
<feature type="domain" description="Carbohydrate-binding/sugar hydrolysis" evidence="1">
    <location>
        <begin position="219"/>
        <end position="394"/>
    </location>
</feature>
<dbReference type="SMART" id="SM00722">
    <property type="entry name" value="CASH"/>
    <property type="match status" value="2"/>
</dbReference>
<evidence type="ECO:0000313" key="2">
    <source>
        <dbReference type="EMBL" id="TDQ36457.1"/>
    </source>
</evidence>
<dbReference type="InterPro" id="IPR022441">
    <property type="entry name" value="Para_beta_helix_rpt-2"/>
</dbReference>
<dbReference type="InterPro" id="IPR026464">
    <property type="entry name" value="NosD_copper_fam"/>
</dbReference>
<comment type="caution">
    <text evidence="2">The sequence shown here is derived from an EMBL/GenBank/DDBJ whole genome shotgun (WGS) entry which is preliminary data.</text>
</comment>
<dbReference type="Gene3D" id="2.160.20.10">
    <property type="entry name" value="Single-stranded right-handed beta-helix, Pectin lyase-like"/>
    <property type="match status" value="2"/>
</dbReference>
<dbReference type="InterPro" id="IPR007742">
    <property type="entry name" value="NosD_dom"/>
</dbReference>
<dbReference type="InterPro" id="IPR006633">
    <property type="entry name" value="Carb-bd_sugar_hydrolysis-dom"/>
</dbReference>
<dbReference type="NCBIfam" id="TIGR04247">
    <property type="entry name" value="NosD_copper_fam"/>
    <property type="match status" value="1"/>
</dbReference>
<dbReference type="InterPro" id="IPR011050">
    <property type="entry name" value="Pectin_lyase_fold/virulence"/>
</dbReference>
<dbReference type="EMBL" id="SNYK01000012">
    <property type="protein sequence ID" value="TDQ36457.1"/>
    <property type="molecule type" value="Genomic_DNA"/>
</dbReference>
<proteinExistence type="predicted"/>
<reference evidence="2 3" key="1">
    <citation type="submission" date="2019-03" db="EMBL/GenBank/DDBJ databases">
        <title>Genomic Encyclopedia of Type Strains, Phase IV (KMG-IV): sequencing the most valuable type-strain genomes for metagenomic binning, comparative biology and taxonomic classification.</title>
        <authorList>
            <person name="Goeker M."/>
        </authorList>
    </citation>
    <scope>NUCLEOTIDE SEQUENCE [LARGE SCALE GENOMIC DNA]</scope>
    <source>
        <strain evidence="2 3">DSM 28679</strain>
    </source>
</reference>
<keyword evidence="3" id="KW-1185">Reference proteome</keyword>
<dbReference type="RefSeq" id="WP_243743899.1">
    <property type="nucleotide sequence ID" value="NZ_SNYK01000012.1"/>
</dbReference>
<organism evidence="2 3">
    <name type="scientific">Thiopseudomonas denitrificans</name>
    <dbReference type="NCBI Taxonomy" id="1501432"/>
    <lineage>
        <taxon>Bacteria</taxon>
        <taxon>Pseudomonadati</taxon>
        <taxon>Pseudomonadota</taxon>
        <taxon>Gammaproteobacteria</taxon>
        <taxon>Pseudomonadales</taxon>
        <taxon>Pseudomonadaceae</taxon>
        <taxon>Thiopseudomonas</taxon>
    </lineage>
</organism>
<name>A0A4V3D4J4_9GAMM</name>